<keyword evidence="2 6" id="KW-0812">Transmembrane</keyword>
<dbReference type="OrthoDB" id="10011262at2759"/>
<proteinExistence type="predicted"/>
<dbReference type="Gene3D" id="1.20.1070.10">
    <property type="entry name" value="Rhodopsin 7-helix transmembrane proteins"/>
    <property type="match status" value="1"/>
</dbReference>
<dbReference type="PRINTS" id="PR00237">
    <property type="entry name" value="GPCRRHODOPSN"/>
</dbReference>
<dbReference type="GO" id="GO:0016020">
    <property type="term" value="C:membrane"/>
    <property type="evidence" value="ECO:0007669"/>
    <property type="project" value="UniProtKB-SubCell"/>
</dbReference>
<dbReference type="CDD" id="cd14978">
    <property type="entry name" value="7tmA_FMRFamide_R-like"/>
    <property type="match status" value="1"/>
</dbReference>
<dbReference type="GO" id="GO:0008528">
    <property type="term" value="F:G protein-coupled peptide receptor activity"/>
    <property type="evidence" value="ECO:0007669"/>
    <property type="project" value="InterPro"/>
</dbReference>
<keyword evidence="9" id="KW-1185">Reference proteome</keyword>
<feature type="transmembrane region" description="Helical" evidence="6">
    <location>
        <begin position="281"/>
        <end position="306"/>
    </location>
</feature>
<feature type="transmembrane region" description="Helical" evidence="6">
    <location>
        <begin position="150"/>
        <end position="170"/>
    </location>
</feature>
<feature type="transmembrane region" description="Helical" evidence="6">
    <location>
        <begin position="190"/>
        <end position="221"/>
    </location>
</feature>
<evidence type="ECO:0000256" key="4">
    <source>
        <dbReference type="ARBA" id="ARBA00023136"/>
    </source>
</evidence>
<dbReference type="PROSITE" id="PS50262">
    <property type="entry name" value="G_PROTEIN_RECEP_F1_2"/>
    <property type="match status" value="1"/>
</dbReference>
<evidence type="ECO:0000313" key="9">
    <source>
        <dbReference type="Proteomes" id="UP000835052"/>
    </source>
</evidence>
<feature type="transmembrane region" description="Helical" evidence="6">
    <location>
        <begin position="318"/>
        <end position="343"/>
    </location>
</feature>
<evidence type="ECO:0000256" key="6">
    <source>
        <dbReference type="SAM" id="Phobius"/>
    </source>
</evidence>
<evidence type="ECO:0000256" key="2">
    <source>
        <dbReference type="ARBA" id="ARBA00022692"/>
    </source>
</evidence>
<comment type="caution">
    <text evidence="8">The sequence shown here is derived from an EMBL/GenBank/DDBJ whole genome shotgun (WGS) entry which is preliminary data.</text>
</comment>
<sequence>MNATTWELNKVIESFCEWTFPLQAALGIGGNSITLLVLLSRPMRSSTNTMLALAAMCDMLYLVFMCPNQMSRWPSIVQIKCRDNKGNLRKCFSEFAHFYLRNKTHFTFLVNWFSAASTWLIVSVSFDRLWAIKSPFSARSMSGCTKKDCVIIPMIFIFTCAISFHMNFSFEVTGAETGQSKMVSVQNSAVLYVFTMLNLVMHILIPMLLLITLNACLLYYLRNRRQMFEPRTRSGRSSTRSDETPAPLLAQPTDSRDRVVRNHSSNSGMWCRHMGKAERHVTVTVTAIVTAYLVSHLPSALIYAYIYFVHYDAMYGKGWMYTLVAVSSTVVTCSKVANFLLFCMSSKHFRIEMQKKLCFLCRHRETMSLKDSFNQQRTRSLPLNIIGDSTNNASPE</sequence>
<feature type="transmembrane region" description="Helical" evidence="6">
    <location>
        <begin position="20"/>
        <end position="39"/>
    </location>
</feature>
<dbReference type="SUPFAM" id="SSF81321">
    <property type="entry name" value="Family A G protein-coupled receptor-like"/>
    <property type="match status" value="1"/>
</dbReference>
<dbReference type="InterPro" id="IPR019427">
    <property type="entry name" value="7TM_GPCR_serpentine_rcpt_Srw"/>
</dbReference>
<name>A0A8S1H7R3_9PELO</name>
<dbReference type="InterPro" id="IPR017452">
    <property type="entry name" value="GPCR_Rhodpsn_7TM"/>
</dbReference>
<feature type="region of interest" description="Disordered" evidence="5">
    <location>
        <begin position="231"/>
        <end position="261"/>
    </location>
</feature>
<keyword evidence="4 6" id="KW-0472">Membrane</keyword>
<evidence type="ECO:0000256" key="1">
    <source>
        <dbReference type="ARBA" id="ARBA00004370"/>
    </source>
</evidence>
<organism evidence="8 9">
    <name type="scientific">Caenorhabditis auriculariae</name>
    <dbReference type="NCBI Taxonomy" id="2777116"/>
    <lineage>
        <taxon>Eukaryota</taxon>
        <taxon>Metazoa</taxon>
        <taxon>Ecdysozoa</taxon>
        <taxon>Nematoda</taxon>
        <taxon>Chromadorea</taxon>
        <taxon>Rhabditida</taxon>
        <taxon>Rhabditina</taxon>
        <taxon>Rhabditomorpha</taxon>
        <taxon>Rhabditoidea</taxon>
        <taxon>Rhabditidae</taxon>
        <taxon>Peloderinae</taxon>
        <taxon>Caenorhabditis</taxon>
    </lineage>
</organism>
<protein>
    <recommendedName>
        <fullName evidence="7">G-protein coupled receptors family 1 profile domain-containing protein</fullName>
    </recommendedName>
</protein>
<dbReference type="AlphaFoldDB" id="A0A8S1H7R3"/>
<evidence type="ECO:0000259" key="7">
    <source>
        <dbReference type="PROSITE" id="PS50262"/>
    </source>
</evidence>
<keyword evidence="3 6" id="KW-1133">Transmembrane helix</keyword>
<feature type="transmembrane region" description="Helical" evidence="6">
    <location>
        <begin position="51"/>
        <end position="70"/>
    </location>
</feature>
<dbReference type="EMBL" id="CAJGYM010000010">
    <property type="protein sequence ID" value="CAD6189270.1"/>
    <property type="molecule type" value="Genomic_DNA"/>
</dbReference>
<dbReference type="PANTHER" id="PTHR46895:SF2">
    <property type="entry name" value="G-PROTEIN COUPLED RECEPTORS FAMILY 1 PROFILE DOMAIN-CONTAINING PROTEIN"/>
    <property type="match status" value="1"/>
</dbReference>
<accession>A0A8S1H7R3</accession>
<feature type="domain" description="G-protein coupled receptors family 1 profile" evidence="7">
    <location>
        <begin position="30"/>
        <end position="342"/>
    </location>
</feature>
<evidence type="ECO:0000256" key="3">
    <source>
        <dbReference type="ARBA" id="ARBA00022989"/>
    </source>
</evidence>
<dbReference type="Pfam" id="PF10324">
    <property type="entry name" value="7TM_GPCR_Srw"/>
    <property type="match status" value="1"/>
</dbReference>
<comment type="subcellular location">
    <subcellularLocation>
        <location evidence="1">Membrane</location>
    </subcellularLocation>
</comment>
<gene>
    <name evidence="8" type="ORF">CAUJ_LOCUS5189</name>
</gene>
<evidence type="ECO:0000256" key="5">
    <source>
        <dbReference type="SAM" id="MobiDB-lite"/>
    </source>
</evidence>
<dbReference type="PANTHER" id="PTHR46895">
    <property type="entry name" value="PROTEIN CBG20548-RELATED"/>
    <property type="match status" value="1"/>
</dbReference>
<dbReference type="Proteomes" id="UP000835052">
    <property type="component" value="Unassembled WGS sequence"/>
</dbReference>
<dbReference type="InterPro" id="IPR000276">
    <property type="entry name" value="GPCR_Rhodpsn"/>
</dbReference>
<feature type="transmembrane region" description="Helical" evidence="6">
    <location>
        <begin position="109"/>
        <end position="130"/>
    </location>
</feature>
<reference evidence="8" key="1">
    <citation type="submission" date="2020-10" db="EMBL/GenBank/DDBJ databases">
        <authorList>
            <person name="Kikuchi T."/>
        </authorList>
    </citation>
    <scope>NUCLEOTIDE SEQUENCE</scope>
    <source>
        <strain evidence="8">NKZ352</strain>
    </source>
</reference>
<evidence type="ECO:0000313" key="8">
    <source>
        <dbReference type="EMBL" id="CAD6189270.1"/>
    </source>
</evidence>